<dbReference type="STRING" id="1802279.A3B34_00180"/>
<dbReference type="AlphaFoldDB" id="A0A1G2L8N9"/>
<reference evidence="1 2" key="1">
    <citation type="journal article" date="2016" name="Nat. Commun.">
        <title>Thousands of microbial genomes shed light on interconnected biogeochemical processes in an aquifer system.</title>
        <authorList>
            <person name="Anantharaman K."/>
            <person name="Brown C.T."/>
            <person name="Hug L.A."/>
            <person name="Sharon I."/>
            <person name="Castelle C.J."/>
            <person name="Probst A.J."/>
            <person name="Thomas B.C."/>
            <person name="Singh A."/>
            <person name="Wilkins M.J."/>
            <person name="Karaoz U."/>
            <person name="Brodie E.L."/>
            <person name="Williams K.H."/>
            <person name="Hubbard S.S."/>
            <person name="Banfield J.F."/>
        </authorList>
    </citation>
    <scope>NUCLEOTIDE SEQUENCE [LARGE SCALE GENOMIC DNA]</scope>
</reference>
<name>A0A1G2L8N9_9BACT</name>
<evidence type="ECO:0000313" key="2">
    <source>
        <dbReference type="Proteomes" id="UP000176510"/>
    </source>
</evidence>
<evidence type="ECO:0000313" key="1">
    <source>
        <dbReference type="EMBL" id="OHA07211.1"/>
    </source>
</evidence>
<dbReference type="EMBL" id="MHQR01000023">
    <property type="protein sequence ID" value="OHA07211.1"/>
    <property type="molecule type" value="Genomic_DNA"/>
</dbReference>
<organism evidence="1 2">
    <name type="scientific">Candidatus Sungbacteria bacterium RIFCSPLOWO2_01_FULL_54_21</name>
    <dbReference type="NCBI Taxonomy" id="1802279"/>
    <lineage>
        <taxon>Bacteria</taxon>
        <taxon>Candidatus Sungiibacteriota</taxon>
    </lineage>
</organism>
<dbReference type="Proteomes" id="UP000176510">
    <property type="component" value="Unassembled WGS sequence"/>
</dbReference>
<sequence length="159" mass="18244">MKTPQWIKKLGGHAGELYVAAELSKRGIPNALLPENFSDNDILFGSKDGDVLGYIQVKSCHPDRGNSWPLTVKHEEWVHSARNEFVVFVWLGSPTKNESPRFWVATKREVGKHLVKYPTHGTKNTWRRMGLRNKNPVFVIPGKWENNLALLEEFLRRSP</sequence>
<protein>
    <recommendedName>
        <fullName evidence="3">Aspartate ammonia-lyase</fullName>
    </recommendedName>
</protein>
<accession>A0A1G2L8N9</accession>
<evidence type="ECO:0008006" key="3">
    <source>
        <dbReference type="Google" id="ProtNLM"/>
    </source>
</evidence>
<gene>
    <name evidence="1" type="ORF">A3B34_00180</name>
</gene>
<comment type="caution">
    <text evidence="1">The sequence shown here is derived from an EMBL/GenBank/DDBJ whole genome shotgun (WGS) entry which is preliminary data.</text>
</comment>
<proteinExistence type="predicted"/>